<dbReference type="EMBL" id="BMWX01000004">
    <property type="protein sequence ID" value="GGZ32367.1"/>
    <property type="molecule type" value="Genomic_DNA"/>
</dbReference>
<reference evidence="1" key="2">
    <citation type="submission" date="2020-09" db="EMBL/GenBank/DDBJ databases">
        <authorList>
            <person name="Sun Q."/>
            <person name="Kim S."/>
        </authorList>
    </citation>
    <scope>NUCLEOTIDE SEQUENCE</scope>
    <source>
        <strain evidence="1">KCTC 12368</strain>
    </source>
</reference>
<dbReference type="RefSeq" id="WP_018474959.1">
    <property type="nucleotide sequence ID" value="NZ_BMWX01000004.1"/>
</dbReference>
<proteinExistence type="predicted"/>
<keyword evidence="2" id="KW-1185">Reference proteome</keyword>
<sequence>MESNTSLTAQKDQKPHSFHIPVLGLGYSIDSPLKVARFGIDSVVSIMEDALIENMRKIHSRKNGIPYLPILETEPDARAKRITAYLNLLQTLVDQQFNQILSSDFDEEGSEINKYFEMLQPGHPLTVEYESMKVSSGEERLVKQVNLINKMKPGVIDVNIMTKVDKPNFARDGRPMPAEFSDALAALRGFADSRLQSSVVFSAGINPSLYGYLEHFKVFYPDSQGKIAKKVILKVSDYRSALIQGRFLAKKGIWISEFRVESGLNCGGHAFASNGQLLGPILEEFREKREELRDTLWQLCQETLASQNKSPLAADISIKITAQGGIGTAWENQLLMDHYKLDGTGWGSPFLLVPEATSVDQDTLEQIINAREEDFFLSNASPLGVPFNNLRSSSGEKQRLERIQKGRPGSPCYKKVLSTNTEFTDQAICTSSRQYMHLKLKQLDEAGEGATKERADLLAKDCLCEGLGASAIIANGDQPDRNLNAVTICPGPNLAYFKRLYSLQEMVGNIYGRYKINLSVERPNFFIKELQLNIDFLLDQFGDYKPAQGTKVVKEMRKSMDNLQQGIKYYLDKAEDFNFDSQGELSRFKTGLDQAWNKLAEKISPFFDQMAEVKA</sequence>
<organism evidence="1 2">
    <name type="scientific">Echinicola pacifica</name>
    <dbReference type="NCBI Taxonomy" id="346377"/>
    <lineage>
        <taxon>Bacteria</taxon>
        <taxon>Pseudomonadati</taxon>
        <taxon>Bacteroidota</taxon>
        <taxon>Cytophagia</taxon>
        <taxon>Cytophagales</taxon>
        <taxon>Cyclobacteriaceae</taxon>
        <taxon>Echinicola</taxon>
    </lineage>
</organism>
<dbReference type="AlphaFoldDB" id="A0A918UT42"/>
<reference evidence="1" key="1">
    <citation type="journal article" date="2014" name="Int. J. Syst. Evol. Microbiol.">
        <title>Complete genome sequence of Corynebacterium casei LMG S-19264T (=DSM 44701T), isolated from a smear-ripened cheese.</title>
        <authorList>
            <consortium name="US DOE Joint Genome Institute (JGI-PGF)"/>
            <person name="Walter F."/>
            <person name="Albersmeier A."/>
            <person name="Kalinowski J."/>
            <person name="Ruckert C."/>
        </authorList>
    </citation>
    <scope>NUCLEOTIDE SEQUENCE</scope>
    <source>
        <strain evidence="1">KCTC 12368</strain>
    </source>
</reference>
<comment type="caution">
    <text evidence="1">The sequence shown here is derived from an EMBL/GenBank/DDBJ whole genome shotgun (WGS) entry which is preliminary data.</text>
</comment>
<dbReference type="Proteomes" id="UP000619457">
    <property type="component" value="Unassembled WGS sequence"/>
</dbReference>
<protein>
    <submittedName>
        <fullName evidence="1">Uncharacterized protein</fullName>
    </submittedName>
</protein>
<accession>A0A918UT42</accession>
<evidence type="ECO:0000313" key="1">
    <source>
        <dbReference type="EMBL" id="GGZ32367.1"/>
    </source>
</evidence>
<gene>
    <name evidence="1" type="ORF">GCM10007049_27290</name>
</gene>
<evidence type="ECO:0000313" key="2">
    <source>
        <dbReference type="Proteomes" id="UP000619457"/>
    </source>
</evidence>
<name>A0A918UT42_9BACT</name>